<sequence>MTQFKPELSSSSRIWEREHWLNVIKIAVEERSFRFARQAAMAWLNIYPGDLLMNYWLAKSFILDGLSGQGRVILERVLQVDPEFNEGYQALAELVVDREETPFDSQSIRTAFFVLNLTTEPLETIPEWAERLRQARSAMNMRQYNEAENNIYRALIQAQDQVLVCLTHVRILYYLQDWVSLVRFGHLYRQRWPECLGFMLALGLGKLALGDEAEGANLLHRCVTMDVAGQVVQRWLGDEHPFRQIWPERLALRFELPVPAEVSARLGWNQLNAPKEQSDQSEDTVVTQGDAALFSEVPPFLSSRGSNGASDDVNHARGPADANARTSSVAKNPWLQEIENELEVLAKRIHRPDYAKADGRFPIYVVFSSRLGLKRYYGEQATEAIISQMHSLTEAVTREFGWGAMVFLPDDPESVKPFGIKPMTQGDAWSFKLALADLDEALAKRGGRIGAVLIVGGDEIVPFHRLPNPTDDVDVEVLSDNPYATRDSNYFIPEWAIGRLPGGCDPDPGLILQALRSMQRYHRERRRNSNWWERWFSFWKVSKKHGLGYSAAVWRRAALATFRPIGRRKIFWVSPPYQRERVDQKIITRAVLGYYNLHGLMDSPEWYGQKDPHDLTSGPDYPIALTPADLVKNGKAPRIVFTEACYGGYILGKNEQDSMALRFLEIGTLALVGSTSISYGAVQSPLVGADLLGYYFWNGLRAGYSAGEALTMAKIALAREMVRRQGFLDGEDQKTLISFTLYGDPLTYGSDLLKTPKRLIHYPQRPKVAVLSDQPDGKALSETVDASLVAEAKKILEPYLPGLGQAEWRVNFSRPPESERKDRSARSGQKSALNDASGAMVLVFQNSLAAGGRIHHHFARVSVKQGKIMKVSVSR</sequence>
<evidence type="ECO:0000313" key="3">
    <source>
        <dbReference type="EMBL" id="MDT8897112.1"/>
    </source>
</evidence>
<name>A0ABU3NJV0_9CHLR</name>
<dbReference type="InterPro" id="IPR011990">
    <property type="entry name" value="TPR-like_helical_dom_sf"/>
</dbReference>
<evidence type="ECO:0000259" key="2">
    <source>
        <dbReference type="Pfam" id="PF01364"/>
    </source>
</evidence>
<dbReference type="InterPro" id="IPR001769">
    <property type="entry name" value="Gingipain"/>
</dbReference>
<gene>
    <name evidence="3" type="ORF">QYE77_02455</name>
</gene>
<feature type="compositionally biased region" description="Basic and acidic residues" evidence="1">
    <location>
        <begin position="816"/>
        <end position="825"/>
    </location>
</feature>
<dbReference type="Proteomes" id="UP001254165">
    <property type="component" value="Unassembled WGS sequence"/>
</dbReference>
<organism evidence="3 4">
    <name type="scientific">Thermanaerothrix solaris</name>
    <dbReference type="NCBI Taxonomy" id="3058434"/>
    <lineage>
        <taxon>Bacteria</taxon>
        <taxon>Bacillati</taxon>
        <taxon>Chloroflexota</taxon>
        <taxon>Anaerolineae</taxon>
        <taxon>Anaerolineales</taxon>
        <taxon>Anaerolineaceae</taxon>
        <taxon>Thermanaerothrix</taxon>
    </lineage>
</organism>
<reference evidence="3 4" key="1">
    <citation type="submission" date="2023-07" db="EMBL/GenBank/DDBJ databases">
        <title>Novel species of Thermanaerothrix with wide hydrolytic capabilities.</title>
        <authorList>
            <person name="Zayulina K.S."/>
            <person name="Podosokorskaya O.A."/>
            <person name="Elcheninov A.G."/>
        </authorList>
    </citation>
    <scope>NUCLEOTIDE SEQUENCE [LARGE SCALE GENOMIC DNA]</scope>
    <source>
        <strain evidence="3 4">4228-RoL</strain>
    </source>
</reference>
<evidence type="ECO:0000256" key="1">
    <source>
        <dbReference type="SAM" id="MobiDB-lite"/>
    </source>
</evidence>
<dbReference type="RefSeq" id="WP_315623762.1">
    <property type="nucleotide sequence ID" value="NZ_JAUHMF010000001.1"/>
</dbReference>
<dbReference type="Gene3D" id="3.40.50.1460">
    <property type="match status" value="1"/>
</dbReference>
<feature type="domain" description="Gingipain" evidence="2">
    <location>
        <begin position="450"/>
        <end position="746"/>
    </location>
</feature>
<comment type="caution">
    <text evidence="3">The sequence shown here is derived from an EMBL/GenBank/DDBJ whole genome shotgun (WGS) entry which is preliminary data.</text>
</comment>
<feature type="region of interest" description="Disordered" evidence="1">
    <location>
        <begin position="813"/>
        <end position="832"/>
    </location>
</feature>
<accession>A0ABU3NJV0</accession>
<dbReference type="Pfam" id="PF01364">
    <property type="entry name" value="Peptidase_C25"/>
    <property type="match status" value="1"/>
</dbReference>
<keyword evidence="4" id="KW-1185">Reference proteome</keyword>
<protein>
    <submittedName>
        <fullName evidence="3">C25 family cysteine peptidase</fullName>
    </submittedName>
</protein>
<dbReference type="EMBL" id="JAUHMF010000001">
    <property type="protein sequence ID" value="MDT8897112.1"/>
    <property type="molecule type" value="Genomic_DNA"/>
</dbReference>
<evidence type="ECO:0000313" key="4">
    <source>
        <dbReference type="Proteomes" id="UP001254165"/>
    </source>
</evidence>
<proteinExistence type="predicted"/>
<feature type="region of interest" description="Disordered" evidence="1">
    <location>
        <begin position="300"/>
        <end position="328"/>
    </location>
</feature>
<dbReference type="Gene3D" id="1.25.40.10">
    <property type="entry name" value="Tetratricopeptide repeat domain"/>
    <property type="match status" value="1"/>
</dbReference>